<evidence type="ECO:0008006" key="2">
    <source>
        <dbReference type="Google" id="ProtNLM"/>
    </source>
</evidence>
<dbReference type="AlphaFoldDB" id="E9J7M2"/>
<dbReference type="EMBL" id="GL768586">
    <property type="protein sequence ID" value="EFZ11184.1"/>
    <property type="molecule type" value="Genomic_DNA"/>
</dbReference>
<dbReference type="OMA" id="NFWTERG"/>
<proteinExistence type="predicted"/>
<feature type="non-terminal residue" evidence="1">
    <location>
        <position position="67"/>
    </location>
</feature>
<dbReference type="HOGENOM" id="CLU_2815660_0_0_1"/>
<organism>
    <name type="scientific">Solenopsis invicta</name>
    <name type="common">Red imported fire ant</name>
    <name type="synonym">Solenopsis wagneri</name>
    <dbReference type="NCBI Taxonomy" id="13686"/>
    <lineage>
        <taxon>Eukaryota</taxon>
        <taxon>Metazoa</taxon>
        <taxon>Ecdysozoa</taxon>
        <taxon>Arthropoda</taxon>
        <taxon>Hexapoda</taxon>
        <taxon>Insecta</taxon>
        <taxon>Pterygota</taxon>
        <taxon>Neoptera</taxon>
        <taxon>Endopterygota</taxon>
        <taxon>Hymenoptera</taxon>
        <taxon>Apocrita</taxon>
        <taxon>Aculeata</taxon>
        <taxon>Formicoidea</taxon>
        <taxon>Formicidae</taxon>
        <taxon>Myrmicinae</taxon>
        <taxon>Solenopsis</taxon>
    </lineage>
</organism>
<evidence type="ECO:0000313" key="1">
    <source>
        <dbReference type="EMBL" id="EFZ11184.1"/>
    </source>
</evidence>
<gene>
    <name evidence="1" type="ORF">SINV_09216</name>
</gene>
<reference evidence="1" key="1">
    <citation type="journal article" date="2011" name="Proc. Natl. Acad. Sci. U.S.A.">
        <title>The genome of the fire ant Solenopsis invicta.</title>
        <authorList>
            <person name="Wurm Y."/>
            <person name="Wang J."/>
            <person name="Riba-Grognuz O."/>
            <person name="Corona M."/>
            <person name="Nygaard S."/>
            <person name="Hunt B.G."/>
            <person name="Ingram K.K."/>
            <person name="Falquet L."/>
            <person name="Nipitwattanaphon M."/>
            <person name="Gotzek D."/>
            <person name="Dijkstra M.B."/>
            <person name="Oettler J."/>
            <person name="Comtesse F."/>
            <person name="Shih C.J."/>
            <person name="Wu W.J."/>
            <person name="Yang C.C."/>
            <person name="Thomas J."/>
            <person name="Beaudoing E."/>
            <person name="Pradervand S."/>
            <person name="Flegel V."/>
            <person name="Cook E.D."/>
            <person name="Fabbretti R."/>
            <person name="Stockinger H."/>
            <person name="Long L."/>
            <person name="Farmerie W.G."/>
            <person name="Oakey J."/>
            <person name="Boomsma J.J."/>
            <person name="Pamilo P."/>
            <person name="Yi S.V."/>
            <person name="Heinze J."/>
            <person name="Goodisman M.A."/>
            <person name="Farinelli L."/>
            <person name="Harshman K."/>
            <person name="Hulo N."/>
            <person name="Cerutti L."/>
            <person name="Xenarios I."/>
            <person name="Shoemaker D."/>
            <person name="Keller L."/>
        </authorList>
    </citation>
    <scope>NUCLEOTIDE SEQUENCE [LARGE SCALE GENOMIC DNA]</scope>
</reference>
<name>E9J7M2_SOLIN</name>
<sequence>MRERGVRESSIVKCEEVLEETISRVRVGNKVGENFWTERGVRQGCLLSQCLFTLLLADLDEELGREV</sequence>
<protein>
    <recommendedName>
        <fullName evidence="2">Reverse transcriptase domain-containing protein</fullName>
    </recommendedName>
</protein>
<accession>E9J7M2</accession>